<dbReference type="Proteomes" id="UP000263642">
    <property type="component" value="Unassembled WGS sequence"/>
</dbReference>
<evidence type="ECO:0000313" key="2">
    <source>
        <dbReference type="Proteomes" id="UP000263642"/>
    </source>
</evidence>
<organism evidence="1 2">
    <name type="scientific">Gimesia maris</name>
    <dbReference type="NCBI Taxonomy" id="122"/>
    <lineage>
        <taxon>Bacteria</taxon>
        <taxon>Pseudomonadati</taxon>
        <taxon>Planctomycetota</taxon>
        <taxon>Planctomycetia</taxon>
        <taxon>Planctomycetales</taxon>
        <taxon>Planctomycetaceae</taxon>
        <taxon>Gimesia</taxon>
    </lineage>
</organism>
<dbReference type="EMBL" id="DQAY01000146">
    <property type="protein sequence ID" value="HCO25983.1"/>
    <property type="molecule type" value="Genomic_DNA"/>
</dbReference>
<sequence length="55" mass="6266">TRLGEEAVDRPVHMQEVFATLYHNLGIDVASTTIEDNNGRPQYLIDEQTPIRELV</sequence>
<accession>A0A3D3RAX5</accession>
<protein>
    <submittedName>
        <fullName evidence="1">DUF1501 domain-containing protein</fullName>
    </submittedName>
</protein>
<comment type="caution">
    <text evidence="1">The sequence shown here is derived from an EMBL/GenBank/DDBJ whole genome shotgun (WGS) entry which is preliminary data.</text>
</comment>
<evidence type="ECO:0000313" key="1">
    <source>
        <dbReference type="EMBL" id="HCO25983.1"/>
    </source>
</evidence>
<dbReference type="AlphaFoldDB" id="A0A3D3RAX5"/>
<dbReference type="Pfam" id="PF07394">
    <property type="entry name" value="DUF1501"/>
    <property type="match status" value="1"/>
</dbReference>
<reference evidence="1 2" key="1">
    <citation type="journal article" date="2018" name="Nat. Biotechnol.">
        <title>A standardized bacterial taxonomy based on genome phylogeny substantially revises the tree of life.</title>
        <authorList>
            <person name="Parks D.H."/>
            <person name="Chuvochina M."/>
            <person name="Waite D.W."/>
            <person name="Rinke C."/>
            <person name="Skarshewski A."/>
            <person name="Chaumeil P.A."/>
            <person name="Hugenholtz P."/>
        </authorList>
    </citation>
    <scope>NUCLEOTIDE SEQUENCE [LARGE SCALE GENOMIC DNA]</scope>
    <source>
        <strain evidence="1">UBA9375</strain>
    </source>
</reference>
<dbReference type="InterPro" id="IPR010869">
    <property type="entry name" value="DUF1501"/>
</dbReference>
<gene>
    <name evidence="1" type="ORF">DIT97_24245</name>
</gene>
<name>A0A3D3RAX5_9PLAN</name>
<proteinExistence type="predicted"/>
<feature type="non-terminal residue" evidence="1">
    <location>
        <position position="1"/>
    </location>
</feature>